<proteinExistence type="predicted"/>
<keyword evidence="1" id="KW-1133">Transmembrane helix</keyword>
<organism evidence="2 3">
    <name type="scientific">Salix purpurea</name>
    <name type="common">Purple osier willow</name>
    <dbReference type="NCBI Taxonomy" id="77065"/>
    <lineage>
        <taxon>Eukaryota</taxon>
        <taxon>Viridiplantae</taxon>
        <taxon>Streptophyta</taxon>
        <taxon>Embryophyta</taxon>
        <taxon>Tracheophyta</taxon>
        <taxon>Spermatophyta</taxon>
        <taxon>Magnoliopsida</taxon>
        <taxon>eudicotyledons</taxon>
        <taxon>Gunneridae</taxon>
        <taxon>Pentapetalae</taxon>
        <taxon>rosids</taxon>
        <taxon>fabids</taxon>
        <taxon>Malpighiales</taxon>
        <taxon>Salicaceae</taxon>
        <taxon>Saliceae</taxon>
        <taxon>Salix</taxon>
    </lineage>
</organism>
<reference evidence="2" key="2">
    <citation type="journal article" date="2023" name="Int. J. Mol. Sci.">
        <title>De Novo Assembly and Annotation of 11 Diverse Shrub Willow (Salix) Genomes Reveals Novel Gene Organization in Sex-Linked Regions.</title>
        <authorList>
            <person name="Hyden B."/>
            <person name="Feng K."/>
            <person name="Yates T.B."/>
            <person name="Jawdy S."/>
            <person name="Cereghino C."/>
            <person name="Smart L.B."/>
            <person name="Muchero W."/>
        </authorList>
    </citation>
    <scope>NUCLEOTIDE SEQUENCE</scope>
    <source>
        <tissue evidence="2">Shoot tip</tissue>
    </source>
</reference>
<feature type="transmembrane region" description="Helical" evidence="1">
    <location>
        <begin position="20"/>
        <end position="38"/>
    </location>
</feature>
<evidence type="ECO:0000256" key="1">
    <source>
        <dbReference type="SAM" id="Phobius"/>
    </source>
</evidence>
<dbReference type="OrthoDB" id="1932537at2759"/>
<protein>
    <submittedName>
        <fullName evidence="2">MEMBRANE PROTEIN</fullName>
    </submittedName>
</protein>
<reference evidence="2" key="1">
    <citation type="submission" date="2022-11" db="EMBL/GenBank/DDBJ databases">
        <authorList>
            <person name="Hyden B.L."/>
            <person name="Feng K."/>
            <person name="Yates T."/>
            <person name="Jawdy S."/>
            <person name="Smart L.B."/>
            <person name="Muchero W."/>
        </authorList>
    </citation>
    <scope>NUCLEOTIDE SEQUENCE</scope>
    <source>
        <tissue evidence="2">Shoot tip</tissue>
    </source>
</reference>
<dbReference type="GO" id="GO:0010228">
    <property type="term" value="P:vegetative to reproductive phase transition of meristem"/>
    <property type="evidence" value="ECO:0007669"/>
    <property type="project" value="TreeGrafter"/>
</dbReference>
<evidence type="ECO:0000313" key="3">
    <source>
        <dbReference type="Proteomes" id="UP001151532"/>
    </source>
</evidence>
<dbReference type="PANTHER" id="PTHR31133:SF2">
    <property type="entry name" value="EXPRESSED PROTEIN"/>
    <property type="match status" value="1"/>
</dbReference>
<evidence type="ECO:0000313" key="2">
    <source>
        <dbReference type="EMBL" id="KAJ6680634.1"/>
    </source>
</evidence>
<dbReference type="PANTHER" id="PTHR31133">
    <property type="entry name" value="MEMBRANE PROTEIN"/>
    <property type="match status" value="1"/>
</dbReference>
<keyword evidence="3" id="KW-1185">Reference proteome</keyword>
<sequence>MLLRGWKRLLEDLIGREGPFLEAACVPFAGLAIILWPLAVVGAVIVAIISSFFLALYSGAIVYQEDSLLKGLGYILALVSLFDEYVNDFLYLREGSCLPRPRYRKNANPKLGENNDSLKTGRENSLNTQLISQKSRTLKWEIQQYKAVQVWDWLFKACEVNGRILLRDGLINIQEIEESLVKGSCKKLSIKLPTWSVLHCLLVSAKSDSPGLVISDDVELARNNGPREKVFEWLIEPLLIMKEQIKNLKLDENEEMCLKRLVMEFENKRPEEWDGTGFPSDENVRRAQLQAIIRRLQGIVASMSRFPTFRRRFRSLLRVSYVEAMQAGASADHIGVAVKSKYTGKSLVESGSIEGRDETDKAVNEA</sequence>
<comment type="caution">
    <text evidence="2">The sequence shown here is derived from an EMBL/GenBank/DDBJ whole genome shotgun (WGS) entry which is preliminary data.</text>
</comment>
<gene>
    <name evidence="2" type="ORF">OIU79_020181</name>
</gene>
<dbReference type="EMBL" id="JAPFFK010000020">
    <property type="protein sequence ID" value="KAJ6680634.1"/>
    <property type="molecule type" value="Genomic_DNA"/>
</dbReference>
<feature type="transmembrane region" description="Helical" evidence="1">
    <location>
        <begin position="44"/>
        <end position="63"/>
    </location>
</feature>
<keyword evidence="1" id="KW-0472">Membrane</keyword>
<accession>A0A9Q0P2Z8</accession>
<keyword evidence="1" id="KW-0812">Transmembrane</keyword>
<dbReference type="InterPro" id="IPR040229">
    <property type="entry name" value="At3g27390-like"/>
</dbReference>
<name>A0A9Q0P2Z8_SALPP</name>
<dbReference type="AlphaFoldDB" id="A0A9Q0P2Z8"/>
<dbReference type="Proteomes" id="UP001151532">
    <property type="component" value="Chromosome 14"/>
</dbReference>